<gene>
    <name evidence="7" type="ORF">UFOPK1722_00022</name>
</gene>
<proteinExistence type="predicted"/>
<dbReference type="AlphaFoldDB" id="A0A6J6DP72"/>
<accession>A0A6J6DP72</accession>
<evidence type="ECO:0000256" key="5">
    <source>
        <dbReference type="ARBA" id="ARBA00023235"/>
    </source>
</evidence>
<dbReference type="InterPro" id="IPR050245">
    <property type="entry name" value="PrsA_foldase"/>
</dbReference>
<reference evidence="7" key="1">
    <citation type="submission" date="2020-05" db="EMBL/GenBank/DDBJ databases">
        <authorList>
            <person name="Chiriac C."/>
            <person name="Salcher M."/>
            <person name="Ghai R."/>
            <person name="Kavagutti S V."/>
        </authorList>
    </citation>
    <scope>NUCLEOTIDE SEQUENCE</scope>
</reference>
<evidence type="ECO:0000256" key="4">
    <source>
        <dbReference type="ARBA" id="ARBA00023110"/>
    </source>
</evidence>
<evidence type="ECO:0000256" key="3">
    <source>
        <dbReference type="ARBA" id="ARBA00022729"/>
    </source>
</evidence>
<dbReference type="PROSITE" id="PS01096">
    <property type="entry name" value="PPIC_PPIASE_1"/>
    <property type="match status" value="1"/>
</dbReference>
<comment type="catalytic activity">
    <reaction evidence="1">
        <text>[protein]-peptidylproline (omega=180) = [protein]-peptidylproline (omega=0)</text>
        <dbReference type="Rhea" id="RHEA:16237"/>
        <dbReference type="Rhea" id="RHEA-COMP:10747"/>
        <dbReference type="Rhea" id="RHEA-COMP:10748"/>
        <dbReference type="ChEBI" id="CHEBI:83833"/>
        <dbReference type="ChEBI" id="CHEBI:83834"/>
        <dbReference type="EC" id="5.2.1.8"/>
    </reaction>
</comment>
<dbReference type="GO" id="GO:0003755">
    <property type="term" value="F:peptidyl-prolyl cis-trans isomerase activity"/>
    <property type="evidence" value="ECO:0007669"/>
    <property type="project" value="UniProtKB-KW"/>
</dbReference>
<dbReference type="Gene3D" id="3.10.50.40">
    <property type="match status" value="1"/>
</dbReference>
<name>A0A6J6DP72_9ZZZZ</name>
<dbReference type="PROSITE" id="PS51257">
    <property type="entry name" value="PROKAR_LIPOPROTEIN"/>
    <property type="match status" value="1"/>
</dbReference>
<keyword evidence="3" id="KW-0732">Signal</keyword>
<evidence type="ECO:0000259" key="6">
    <source>
        <dbReference type="PROSITE" id="PS50198"/>
    </source>
</evidence>
<dbReference type="PANTHER" id="PTHR47245:SF1">
    <property type="entry name" value="FOLDASE PROTEIN PRSA"/>
    <property type="match status" value="1"/>
</dbReference>
<dbReference type="InterPro" id="IPR000297">
    <property type="entry name" value="PPIase_PpiC"/>
</dbReference>
<keyword evidence="5" id="KW-0413">Isomerase</keyword>
<evidence type="ECO:0000313" key="7">
    <source>
        <dbReference type="EMBL" id="CAB4564719.1"/>
    </source>
</evidence>
<sequence>MTTRRIPLLVATATIVVTSLVASSCSSVSDDAARVGGRSLSADELDELIVSYEKSTNDPETTIAGPRGADVAREILTTWVSTSLILELIAAADGEVTAEALAESEAMLNEQAGFADADQKVRELFILDTAANATLARLLAPSTSELAAAYEQGPAVSGVVCVRAILSATKESIDVAAFRVASGESFADVAAELSIDPSGADGGVLGGPEGNQCIEFASVVETVADEFVAALENTPVGQVSTAFEIPDVGWAILLQRDFDEVGDDVAALTGSQLAASATLDAVRTAKVWVDAEYGRWDPGTSTVIALG</sequence>
<dbReference type="PROSITE" id="PS50198">
    <property type="entry name" value="PPIC_PPIASE_2"/>
    <property type="match status" value="1"/>
</dbReference>
<evidence type="ECO:0000256" key="1">
    <source>
        <dbReference type="ARBA" id="ARBA00000971"/>
    </source>
</evidence>
<keyword evidence="4" id="KW-0697">Rotamase</keyword>
<dbReference type="EMBL" id="CAEZTS010000001">
    <property type="protein sequence ID" value="CAB4564719.1"/>
    <property type="molecule type" value="Genomic_DNA"/>
</dbReference>
<evidence type="ECO:0000256" key="2">
    <source>
        <dbReference type="ARBA" id="ARBA00013194"/>
    </source>
</evidence>
<dbReference type="InterPro" id="IPR046357">
    <property type="entry name" value="PPIase_dom_sf"/>
</dbReference>
<protein>
    <recommendedName>
        <fullName evidence="2">peptidylprolyl isomerase</fullName>
        <ecNumber evidence="2">5.2.1.8</ecNumber>
    </recommendedName>
</protein>
<dbReference type="Pfam" id="PF00639">
    <property type="entry name" value="Rotamase"/>
    <property type="match status" value="1"/>
</dbReference>
<dbReference type="PANTHER" id="PTHR47245">
    <property type="entry name" value="PEPTIDYLPROLYL ISOMERASE"/>
    <property type="match status" value="1"/>
</dbReference>
<dbReference type="InterPro" id="IPR023058">
    <property type="entry name" value="PPIase_PpiC_CS"/>
</dbReference>
<dbReference type="SUPFAM" id="SSF54534">
    <property type="entry name" value="FKBP-like"/>
    <property type="match status" value="1"/>
</dbReference>
<feature type="domain" description="PpiC" evidence="6">
    <location>
        <begin position="157"/>
        <end position="257"/>
    </location>
</feature>
<organism evidence="7">
    <name type="scientific">freshwater metagenome</name>
    <dbReference type="NCBI Taxonomy" id="449393"/>
    <lineage>
        <taxon>unclassified sequences</taxon>
        <taxon>metagenomes</taxon>
        <taxon>ecological metagenomes</taxon>
    </lineage>
</organism>
<dbReference type="EC" id="5.2.1.8" evidence="2"/>